<sequence>MDQSIADALAASYAEFAADSGPVEGIVTPILDPAQKLVLYLLTICIEKHGLNLQTHTCAARGIRRCRERVARRDGSWSGGDAGGVHDERVYDTPP</sequence>
<keyword evidence="3" id="KW-1185">Reference proteome</keyword>
<dbReference type="Proteomes" id="UP000623467">
    <property type="component" value="Unassembled WGS sequence"/>
</dbReference>
<comment type="caution">
    <text evidence="2">The sequence shown here is derived from an EMBL/GenBank/DDBJ whole genome shotgun (WGS) entry which is preliminary data.</text>
</comment>
<proteinExistence type="predicted"/>
<dbReference type="EMBL" id="JACAZH010000001">
    <property type="protein sequence ID" value="KAF7376764.1"/>
    <property type="molecule type" value="Genomic_DNA"/>
</dbReference>
<gene>
    <name evidence="2" type="ORF">MSAN_00093700</name>
</gene>
<protein>
    <submittedName>
        <fullName evidence="2">FAD dependent oxidoreductase</fullName>
    </submittedName>
</protein>
<evidence type="ECO:0000313" key="3">
    <source>
        <dbReference type="Proteomes" id="UP000623467"/>
    </source>
</evidence>
<feature type="region of interest" description="Disordered" evidence="1">
    <location>
        <begin position="72"/>
        <end position="95"/>
    </location>
</feature>
<name>A0A8H7DIM0_9AGAR</name>
<evidence type="ECO:0000313" key="2">
    <source>
        <dbReference type="EMBL" id="KAF7376764.1"/>
    </source>
</evidence>
<dbReference type="OrthoDB" id="429143at2759"/>
<reference evidence="2" key="1">
    <citation type="submission" date="2020-05" db="EMBL/GenBank/DDBJ databases">
        <title>Mycena genomes resolve the evolution of fungal bioluminescence.</title>
        <authorList>
            <person name="Tsai I.J."/>
        </authorList>
    </citation>
    <scope>NUCLEOTIDE SEQUENCE</scope>
    <source>
        <strain evidence="2">160909Yilan</strain>
    </source>
</reference>
<feature type="compositionally biased region" description="Basic and acidic residues" evidence="1">
    <location>
        <begin position="84"/>
        <end position="95"/>
    </location>
</feature>
<evidence type="ECO:0000256" key="1">
    <source>
        <dbReference type="SAM" id="MobiDB-lite"/>
    </source>
</evidence>
<organism evidence="2 3">
    <name type="scientific">Mycena sanguinolenta</name>
    <dbReference type="NCBI Taxonomy" id="230812"/>
    <lineage>
        <taxon>Eukaryota</taxon>
        <taxon>Fungi</taxon>
        <taxon>Dikarya</taxon>
        <taxon>Basidiomycota</taxon>
        <taxon>Agaricomycotina</taxon>
        <taxon>Agaricomycetes</taxon>
        <taxon>Agaricomycetidae</taxon>
        <taxon>Agaricales</taxon>
        <taxon>Marasmiineae</taxon>
        <taxon>Mycenaceae</taxon>
        <taxon>Mycena</taxon>
    </lineage>
</organism>
<dbReference type="AlphaFoldDB" id="A0A8H7DIM0"/>
<accession>A0A8H7DIM0</accession>